<organism evidence="1 2">
    <name type="scientific">Hungatella hathewayi</name>
    <dbReference type="NCBI Taxonomy" id="154046"/>
    <lineage>
        <taxon>Bacteria</taxon>
        <taxon>Bacillati</taxon>
        <taxon>Bacillota</taxon>
        <taxon>Clostridia</taxon>
        <taxon>Lachnospirales</taxon>
        <taxon>Lachnospiraceae</taxon>
        <taxon>Hungatella</taxon>
    </lineage>
</organism>
<comment type="caution">
    <text evidence="1">The sequence shown here is derived from an EMBL/GenBank/DDBJ whole genome shotgun (WGS) entry which is preliminary data.</text>
</comment>
<protein>
    <recommendedName>
        <fullName evidence="3">Transposon-encoded protein TnpW</fullName>
    </recommendedName>
</protein>
<evidence type="ECO:0008006" key="3">
    <source>
        <dbReference type="Google" id="ProtNLM"/>
    </source>
</evidence>
<dbReference type="Pfam" id="PF14202">
    <property type="entry name" value="TnpW"/>
    <property type="match status" value="1"/>
</dbReference>
<dbReference type="EMBL" id="BQNJ01000001">
    <property type="protein sequence ID" value="GKH01088.1"/>
    <property type="molecule type" value="Genomic_DNA"/>
</dbReference>
<dbReference type="InterPro" id="IPR026990">
    <property type="entry name" value="TnpW"/>
</dbReference>
<dbReference type="Proteomes" id="UP001055091">
    <property type="component" value="Unassembled WGS sequence"/>
</dbReference>
<name>A0AA37N3S8_9FIRM</name>
<sequence>MDKDRKPDAVIMHRVKGTTYIVSSFFNQESQETAADKMARLIEREAGLGTTEVHKILTL</sequence>
<dbReference type="RefSeq" id="WP_244052680.1">
    <property type="nucleotide sequence ID" value="NZ_BQNJ01000001.1"/>
</dbReference>
<accession>A0AA37N3S8</accession>
<dbReference type="AlphaFoldDB" id="A0AA37N3S8"/>
<evidence type="ECO:0000313" key="1">
    <source>
        <dbReference type="EMBL" id="GKH01088.1"/>
    </source>
</evidence>
<reference evidence="1" key="1">
    <citation type="submission" date="2022-01" db="EMBL/GenBank/DDBJ databases">
        <title>Novel bile acid biosynthetic pathways are enriched in the microbiome of centenarians.</title>
        <authorList>
            <person name="Sato Y."/>
            <person name="Atarashi K."/>
            <person name="Plichta R.D."/>
            <person name="Arai Y."/>
            <person name="Sasajima S."/>
            <person name="Kearney M.S."/>
            <person name="Suda W."/>
            <person name="Takeshita K."/>
            <person name="Sasaki T."/>
            <person name="Okamoto S."/>
            <person name="Skelly N.A."/>
            <person name="Okamura Y."/>
            <person name="Vlamakis H."/>
            <person name="Li Y."/>
            <person name="Tanoue T."/>
            <person name="Takei H."/>
            <person name="Nittono H."/>
            <person name="Narushima S."/>
            <person name="Irie J."/>
            <person name="Itoh H."/>
            <person name="Moriya K."/>
            <person name="Sugiura Y."/>
            <person name="Suematsu M."/>
            <person name="Moritoki N."/>
            <person name="Shibata S."/>
            <person name="Littman R.D."/>
            <person name="Fischbach A.M."/>
            <person name="Uwamino Y."/>
            <person name="Inoue T."/>
            <person name="Honda A."/>
            <person name="Hattori M."/>
            <person name="Murai T."/>
            <person name="Xavier J.R."/>
            <person name="Hirose N."/>
            <person name="Honda K."/>
        </authorList>
    </citation>
    <scope>NUCLEOTIDE SEQUENCE</scope>
    <source>
        <strain evidence="1">CE91-St55</strain>
    </source>
</reference>
<evidence type="ECO:0000313" key="2">
    <source>
        <dbReference type="Proteomes" id="UP001055091"/>
    </source>
</evidence>
<proteinExistence type="predicted"/>
<gene>
    <name evidence="1" type="ORF">CE91St55_30690</name>
</gene>